<dbReference type="InterPro" id="IPR001054">
    <property type="entry name" value="A/G_cyclase"/>
</dbReference>
<dbReference type="GO" id="GO:0046872">
    <property type="term" value="F:metal ion binding"/>
    <property type="evidence" value="ECO:0007669"/>
    <property type="project" value="UniProtKB-KW"/>
</dbReference>
<dbReference type="Proteomes" id="UP001152888">
    <property type="component" value="Unassembled WGS sequence"/>
</dbReference>
<accession>A0A9P0P1L2</accession>
<evidence type="ECO:0000256" key="9">
    <source>
        <dbReference type="ARBA" id="ARBA00022989"/>
    </source>
</evidence>
<dbReference type="GO" id="GO:0007189">
    <property type="term" value="P:adenylate cyclase-activating G protein-coupled receptor signaling pathway"/>
    <property type="evidence" value="ECO:0007669"/>
    <property type="project" value="TreeGrafter"/>
</dbReference>
<organism evidence="15 16">
    <name type="scientific">Acanthoscelides obtectus</name>
    <name type="common">Bean weevil</name>
    <name type="synonym">Bruchus obtectus</name>
    <dbReference type="NCBI Taxonomy" id="200917"/>
    <lineage>
        <taxon>Eukaryota</taxon>
        <taxon>Metazoa</taxon>
        <taxon>Ecdysozoa</taxon>
        <taxon>Arthropoda</taxon>
        <taxon>Hexapoda</taxon>
        <taxon>Insecta</taxon>
        <taxon>Pterygota</taxon>
        <taxon>Neoptera</taxon>
        <taxon>Endopterygota</taxon>
        <taxon>Coleoptera</taxon>
        <taxon>Polyphaga</taxon>
        <taxon>Cucujiformia</taxon>
        <taxon>Chrysomeloidea</taxon>
        <taxon>Chrysomelidae</taxon>
        <taxon>Bruchinae</taxon>
        <taxon>Bruchini</taxon>
        <taxon>Acanthoscelides</taxon>
    </lineage>
</organism>
<evidence type="ECO:0000256" key="10">
    <source>
        <dbReference type="ARBA" id="ARBA00023136"/>
    </source>
</evidence>
<comment type="caution">
    <text evidence="15">The sequence shown here is derived from an EMBL/GenBank/DDBJ whole genome shotgun (WGS) entry which is preliminary data.</text>
</comment>
<feature type="transmembrane region" description="Helical" evidence="13">
    <location>
        <begin position="203"/>
        <end position="221"/>
    </location>
</feature>
<evidence type="ECO:0000313" key="16">
    <source>
        <dbReference type="Proteomes" id="UP001152888"/>
    </source>
</evidence>
<dbReference type="PANTHER" id="PTHR45627">
    <property type="entry name" value="ADENYLATE CYCLASE TYPE 1"/>
    <property type="match status" value="1"/>
</dbReference>
<evidence type="ECO:0000256" key="7">
    <source>
        <dbReference type="ARBA" id="ARBA00022840"/>
    </source>
</evidence>
<keyword evidence="5" id="KW-0479">Metal-binding</keyword>
<feature type="compositionally biased region" description="Basic and acidic residues" evidence="12">
    <location>
        <begin position="1"/>
        <end position="18"/>
    </location>
</feature>
<name>A0A9P0P1L2_ACAOB</name>
<feature type="transmembrane region" description="Helical" evidence="13">
    <location>
        <begin position="83"/>
        <end position="105"/>
    </location>
</feature>
<evidence type="ECO:0000256" key="11">
    <source>
        <dbReference type="ARBA" id="ARBA00023239"/>
    </source>
</evidence>
<keyword evidence="11" id="KW-0456">Lyase</keyword>
<evidence type="ECO:0000256" key="12">
    <source>
        <dbReference type="SAM" id="MobiDB-lite"/>
    </source>
</evidence>
<evidence type="ECO:0000313" key="15">
    <source>
        <dbReference type="EMBL" id="CAH1961741.1"/>
    </source>
</evidence>
<dbReference type="PANTHER" id="PTHR45627:SF23">
    <property type="entry name" value="AT30656P-RELATED"/>
    <property type="match status" value="1"/>
</dbReference>
<dbReference type="GO" id="GO:0004016">
    <property type="term" value="F:adenylate cyclase activity"/>
    <property type="evidence" value="ECO:0007669"/>
    <property type="project" value="UniProtKB-EC"/>
</dbReference>
<sequence length="378" mass="44383">MKERVNFKMEEVPEEPKLSKVSAKDLSLLSSENPLDEDSPVSELRRDTFDDRKWRLSYLKTQFKSYELQNSFKKYTRKINHGYFSVFLILFLIVCTIHAAVLFFSTCSKKEYISSVLPDLIIYVCCALLCLIGLFVVDRIAKKYGNLHRMSLFALFVVFSMNIFVPWYHKEFKKDLTWVRPVYTCILTISCYVFFDIFSTLKALCMGLAVTSFGMLTTYFCTDYKELGKVVADATFLLCLNALGIYLRLMNEVTVRKSFLDRRDFITSTHQLRFEKNQMDQLMSSIIPRYLINKVVDNYIQKELFYAKNKQIRSKNPFEDMSSLLDEHDNVTILFADIVNYTKMTQQLNVTDLLETLNEMFGMFDEYSEELKVSRINF</sequence>
<feature type="transmembrane region" description="Helical" evidence="13">
    <location>
        <begin position="181"/>
        <end position="198"/>
    </location>
</feature>
<dbReference type="EMBL" id="CAKOFQ010006697">
    <property type="protein sequence ID" value="CAH1961741.1"/>
    <property type="molecule type" value="Genomic_DNA"/>
</dbReference>
<comment type="catalytic activity">
    <reaction evidence="1">
        <text>ATP = 3',5'-cyclic AMP + diphosphate</text>
        <dbReference type="Rhea" id="RHEA:15389"/>
        <dbReference type="ChEBI" id="CHEBI:30616"/>
        <dbReference type="ChEBI" id="CHEBI:33019"/>
        <dbReference type="ChEBI" id="CHEBI:58165"/>
        <dbReference type="EC" id="4.6.1.1"/>
    </reaction>
</comment>
<keyword evidence="8" id="KW-0460">Magnesium</keyword>
<evidence type="ECO:0000256" key="2">
    <source>
        <dbReference type="ARBA" id="ARBA00004141"/>
    </source>
</evidence>
<dbReference type="Pfam" id="PF00211">
    <property type="entry name" value="Guanylate_cyc"/>
    <property type="match status" value="1"/>
</dbReference>
<protein>
    <recommendedName>
        <fullName evidence="3">adenylate cyclase</fullName>
        <ecNumber evidence="3">4.6.1.1</ecNumber>
    </recommendedName>
</protein>
<dbReference type="GO" id="GO:0009190">
    <property type="term" value="P:cyclic nucleotide biosynthetic process"/>
    <property type="evidence" value="ECO:0007669"/>
    <property type="project" value="InterPro"/>
</dbReference>
<dbReference type="OrthoDB" id="10006362at2759"/>
<evidence type="ECO:0000256" key="3">
    <source>
        <dbReference type="ARBA" id="ARBA00012201"/>
    </source>
</evidence>
<keyword evidence="7" id="KW-0067">ATP-binding</keyword>
<dbReference type="InterPro" id="IPR029787">
    <property type="entry name" value="Nucleotide_cyclase"/>
</dbReference>
<keyword evidence="9 13" id="KW-1133">Transmembrane helix</keyword>
<evidence type="ECO:0000256" key="6">
    <source>
        <dbReference type="ARBA" id="ARBA00022741"/>
    </source>
</evidence>
<feature type="transmembrane region" description="Helical" evidence="13">
    <location>
        <begin position="150"/>
        <end position="169"/>
    </location>
</feature>
<gene>
    <name evidence="15" type="ORF">ACAOBT_LOCUS4322</name>
</gene>
<comment type="subcellular location">
    <subcellularLocation>
        <location evidence="2">Membrane</location>
        <topology evidence="2">Multi-pass membrane protein</topology>
    </subcellularLocation>
</comment>
<evidence type="ECO:0000256" key="5">
    <source>
        <dbReference type="ARBA" id="ARBA00022723"/>
    </source>
</evidence>
<dbReference type="GO" id="GO:0005524">
    <property type="term" value="F:ATP binding"/>
    <property type="evidence" value="ECO:0007669"/>
    <property type="project" value="UniProtKB-KW"/>
</dbReference>
<proteinExistence type="predicted"/>
<feature type="transmembrane region" description="Helical" evidence="13">
    <location>
        <begin position="120"/>
        <end position="138"/>
    </location>
</feature>
<evidence type="ECO:0000259" key="14">
    <source>
        <dbReference type="PROSITE" id="PS50125"/>
    </source>
</evidence>
<dbReference type="AlphaFoldDB" id="A0A9P0P1L2"/>
<dbReference type="Gene3D" id="3.30.70.1230">
    <property type="entry name" value="Nucleotide cyclase"/>
    <property type="match status" value="1"/>
</dbReference>
<keyword evidence="16" id="KW-1185">Reference proteome</keyword>
<feature type="region of interest" description="Disordered" evidence="12">
    <location>
        <begin position="1"/>
        <end position="25"/>
    </location>
</feature>
<keyword evidence="4 13" id="KW-0812">Transmembrane</keyword>
<keyword evidence="10 13" id="KW-0472">Membrane</keyword>
<evidence type="ECO:0000256" key="4">
    <source>
        <dbReference type="ARBA" id="ARBA00022692"/>
    </source>
</evidence>
<reference evidence="15" key="1">
    <citation type="submission" date="2022-03" db="EMBL/GenBank/DDBJ databases">
        <authorList>
            <person name="Sayadi A."/>
        </authorList>
    </citation>
    <scope>NUCLEOTIDE SEQUENCE</scope>
</reference>
<dbReference type="EC" id="4.6.1.1" evidence="3"/>
<dbReference type="PROSITE" id="PS50125">
    <property type="entry name" value="GUANYLATE_CYCLASE_2"/>
    <property type="match status" value="1"/>
</dbReference>
<evidence type="ECO:0000256" key="13">
    <source>
        <dbReference type="SAM" id="Phobius"/>
    </source>
</evidence>
<dbReference type="SUPFAM" id="SSF55073">
    <property type="entry name" value="Nucleotide cyclase"/>
    <property type="match status" value="1"/>
</dbReference>
<feature type="domain" description="Guanylate cyclase" evidence="14">
    <location>
        <begin position="332"/>
        <end position="378"/>
    </location>
</feature>
<dbReference type="GO" id="GO:0005886">
    <property type="term" value="C:plasma membrane"/>
    <property type="evidence" value="ECO:0007669"/>
    <property type="project" value="TreeGrafter"/>
</dbReference>
<feature type="transmembrane region" description="Helical" evidence="13">
    <location>
        <begin position="227"/>
        <end position="247"/>
    </location>
</feature>
<evidence type="ECO:0000256" key="8">
    <source>
        <dbReference type="ARBA" id="ARBA00022842"/>
    </source>
</evidence>
<evidence type="ECO:0000256" key="1">
    <source>
        <dbReference type="ARBA" id="ARBA00001593"/>
    </source>
</evidence>
<keyword evidence="6" id="KW-0547">Nucleotide-binding</keyword>
<dbReference type="GO" id="GO:0035556">
    <property type="term" value="P:intracellular signal transduction"/>
    <property type="evidence" value="ECO:0007669"/>
    <property type="project" value="InterPro"/>
</dbReference>